<dbReference type="InterPro" id="IPR011051">
    <property type="entry name" value="RmlC_Cupin_sf"/>
</dbReference>
<evidence type="ECO:0000256" key="1">
    <source>
        <dbReference type="ARBA" id="ARBA00023125"/>
    </source>
</evidence>
<dbReference type="InterPro" id="IPR001387">
    <property type="entry name" value="Cro/C1-type_HTH"/>
</dbReference>
<dbReference type="SUPFAM" id="SSF51182">
    <property type="entry name" value="RmlC-like cupins"/>
    <property type="match status" value="1"/>
</dbReference>
<proteinExistence type="predicted"/>
<sequence>MGDVSEGVAGPPAGSVEARLAGRLAELRSERGWSLEELADRSGVSRSTLSRVERAEMSPTAAMLGKLCTVYERTMSRLLSEVEREPPGPVPAGSQEVWTDAATGFVRRSVSPPHAGLRGEVMEGRLREGAVITYEAPPVPGLEHHVWVLDGAVEVTVGEKTHALGEGDCLRFRLWGPSGYRCPGPGAARYVVVAVLP</sequence>
<dbReference type="PANTHER" id="PTHR46797:SF10">
    <property type="entry name" value="BLR1115 PROTEIN"/>
    <property type="match status" value="1"/>
</dbReference>
<dbReference type="Pfam" id="PF01381">
    <property type="entry name" value="HTH_3"/>
    <property type="match status" value="1"/>
</dbReference>
<keyword evidence="4" id="KW-1185">Reference proteome</keyword>
<dbReference type="KEGG" id="smao:CAG99_07200"/>
<dbReference type="Gene3D" id="2.60.120.10">
    <property type="entry name" value="Jelly Rolls"/>
    <property type="match status" value="1"/>
</dbReference>
<dbReference type="InterPro" id="IPR013096">
    <property type="entry name" value="Cupin_2"/>
</dbReference>
<organism evidence="3 4">
    <name type="scientific">Streptomyces marincola</name>
    <dbReference type="NCBI Taxonomy" id="2878388"/>
    <lineage>
        <taxon>Bacteria</taxon>
        <taxon>Bacillati</taxon>
        <taxon>Actinomycetota</taxon>
        <taxon>Actinomycetes</taxon>
        <taxon>Kitasatosporales</taxon>
        <taxon>Streptomycetaceae</taxon>
        <taxon>Streptomyces</taxon>
    </lineage>
</organism>
<dbReference type="Proteomes" id="UP000194218">
    <property type="component" value="Chromosome"/>
</dbReference>
<dbReference type="SMART" id="SM00530">
    <property type="entry name" value="HTH_XRE"/>
    <property type="match status" value="1"/>
</dbReference>
<reference evidence="3 4" key="1">
    <citation type="submission" date="2017-05" db="EMBL/GenBank/DDBJ databases">
        <title>Complete genome sequence of Streptomyces sp. SCSIO 03032 revealed the diverse biosynthetic pathways for its bioactive secondary metabolites.</title>
        <authorList>
            <person name="Ma L."/>
            <person name="Zhu Y."/>
            <person name="Zhang W."/>
            <person name="Zhang G."/>
            <person name="Tian X."/>
            <person name="Zhang S."/>
            <person name="Zhang C."/>
        </authorList>
    </citation>
    <scope>NUCLEOTIDE SEQUENCE [LARGE SCALE GENOMIC DNA]</scope>
    <source>
        <strain evidence="3 4">SCSIO 03032</strain>
    </source>
</reference>
<dbReference type="InterPro" id="IPR050807">
    <property type="entry name" value="TransReg_Diox_bact_type"/>
</dbReference>
<dbReference type="Gene3D" id="1.10.260.40">
    <property type="entry name" value="lambda repressor-like DNA-binding domains"/>
    <property type="match status" value="1"/>
</dbReference>
<dbReference type="PROSITE" id="PS50943">
    <property type="entry name" value="HTH_CROC1"/>
    <property type="match status" value="1"/>
</dbReference>
<dbReference type="Pfam" id="PF07883">
    <property type="entry name" value="Cupin_2"/>
    <property type="match status" value="1"/>
</dbReference>
<dbReference type="GO" id="GO:0003700">
    <property type="term" value="F:DNA-binding transcription factor activity"/>
    <property type="evidence" value="ECO:0007669"/>
    <property type="project" value="TreeGrafter"/>
</dbReference>
<dbReference type="CDD" id="cd02209">
    <property type="entry name" value="cupin_XRE_C"/>
    <property type="match status" value="1"/>
</dbReference>
<dbReference type="InterPro" id="IPR014710">
    <property type="entry name" value="RmlC-like_jellyroll"/>
</dbReference>
<dbReference type="CDD" id="cd00093">
    <property type="entry name" value="HTH_XRE"/>
    <property type="match status" value="1"/>
</dbReference>
<feature type="domain" description="HTH cro/C1-type" evidence="2">
    <location>
        <begin position="24"/>
        <end position="78"/>
    </location>
</feature>
<dbReference type="RefSeq" id="WP_086158177.1">
    <property type="nucleotide sequence ID" value="NZ_CP021121.1"/>
</dbReference>
<evidence type="ECO:0000313" key="4">
    <source>
        <dbReference type="Proteomes" id="UP000194218"/>
    </source>
</evidence>
<dbReference type="InterPro" id="IPR010982">
    <property type="entry name" value="Lambda_DNA-bd_dom_sf"/>
</dbReference>
<dbReference type="GO" id="GO:0003677">
    <property type="term" value="F:DNA binding"/>
    <property type="evidence" value="ECO:0007669"/>
    <property type="project" value="UniProtKB-KW"/>
</dbReference>
<dbReference type="PANTHER" id="PTHR46797">
    <property type="entry name" value="HTH-TYPE TRANSCRIPTIONAL REGULATOR"/>
    <property type="match status" value="1"/>
</dbReference>
<dbReference type="SUPFAM" id="SSF47413">
    <property type="entry name" value="lambda repressor-like DNA-binding domains"/>
    <property type="match status" value="1"/>
</dbReference>
<dbReference type="OrthoDB" id="73827at2"/>
<name>A0A1W7CV57_9ACTN</name>
<dbReference type="EMBL" id="CP021121">
    <property type="protein sequence ID" value="ARQ68668.1"/>
    <property type="molecule type" value="Genomic_DNA"/>
</dbReference>
<accession>A0A1W7CV57</accession>
<keyword evidence="1" id="KW-0238">DNA-binding</keyword>
<evidence type="ECO:0000313" key="3">
    <source>
        <dbReference type="EMBL" id="ARQ68668.1"/>
    </source>
</evidence>
<protein>
    <submittedName>
        <fullName evidence="3">Transcriptional regulator</fullName>
    </submittedName>
</protein>
<gene>
    <name evidence="3" type="ORF">CAG99_07200</name>
</gene>
<evidence type="ECO:0000259" key="2">
    <source>
        <dbReference type="PROSITE" id="PS50943"/>
    </source>
</evidence>
<dbReference type="GO" id="GO:0005829">
    <property type="term" value="C:cytosol"/>
    <property type="evidence" value="ECO:0007669"/>
    <property type="project" value="TreeGrafter"/>
</dbReference>
<dbReference type="AlphaFoldDB" id="A0A1W7CV57"/>